<evidence type="ECO:0000256" key="4">
    <source>
        <dbReference type="ARBA" id="ARBA00022692"/>
    </source>
</evidence>
<dbReference type="GO" id="GO:0055085">
    <property type="term" value="P:transmembrane transport"/>
    <property type="evidence" value="ECO:0007669"/>
    <property type="project" value="InterPro"/>
</dbReference>
<evidence type="ECO:0000259" key="8">
    <source>
        <dbReference type="PROSITE" id="PS50928"/>
    </source>
</evidence>
<dbReference type="InterPro" id="IPR035906">
    <property type="entry name" value="MetI-like_sf"/>
</dbReference>
<evidence type="ECO:0000256" key="7">
    <source>
        <dbReference type="RuleBase" id="RU363032"/>
    </source>
</evidence>
<keyword evidence="3" id="KW-1003">Cell membrane</keyword>
<evidence type="ECO:0000256" key="2">
    <source>
        <dbReference type="ARBA" id="ARBA00022448"/>
    </source>
</evidence>
<name>A0A7X0IUM9_9HYPH</name>
<keyword evidence="5 7" id="KW-1133">Transmembrane helix</keyword>
<feature type="domain" description="ABC transmembrane type-1" evidence="8">
    <location>
        <begin position="71"/>
        <end position="262"/>
    </location>
</feature>
<feature type="transmembrane region" description="Helical" evidence="7">
    <location>
        <begin position="241"/>
        <end position="261"/>
    </location>
</feature>
<keyword evidence="4 7" id="KW-0812">Transmembrane</keyword>
<gene>
    <name evidence="9" type="ORF">GGD46_004716</name>
</gene>
<dbReference type="PANTHER" id="PTHR43744">
    <property type="entry name" value="ABC TRANSPORTER PERMEASE PROTEIN MG189-RELATED-RELATED"/>
    <property type="match status" value="1"/>
</dbReference>
<evidence type="ECO:0000256" key="6">
    <source>
        <dbReference type="ARBA" id="ARBA00023136"/>
    </source>
</evidence>
<dbReference type="EMBL" id="JACHBG010000013">
    <property type="protein sequence ID" value="MBB6487414.1"/>
    <property type="molecule type" value="Genomic_DNA"/>
</dbReference>
<evidence type="ECO:0000256" key="3">
    <source>
        <dbReference type="ARBA" id="ARBA00022475"/>
    </source>
</evidence>
<dbReference type="Gene3D" id="1.10.3720.10">
    <property type="entry name" value="MetI-like"/>
    <property type="match status" value="1"/>
</dbReference>
<dbReference type="Proteomes" id="UP000565576">
    <property type="component" value="Unassembled WGS sequence"/>
</dbReference>
<feature type="transmembrane region" description="Helical" evidence="7">
    <location>
        <begin position="183"/>
        <end position="205"/>
    </location>
</feature>
<dbReference type="SUPFAM" id="SSF161098">
    <property type="entry name" value="MetI-like"/>
    <property type="match status" value="1"/>
</dbReference>
<feature type="transmembrane region" description="Helical" evidence="7">
    <location>
        <begin position="109"/>
        <end position="128"/>
    </location>
</feature>
<reference evidence="9 10" key="1">
    <citation type="submission" date="2020-08" db="EMBL/GenBank/DDBJ databases">
        <title>Genomic Encyclopedia of Type Strains, Phase IV (KMG-V): Genome sequencing to study the core and pangenomes of soil and plant-associated prokaryotes.</title>
        <authorList>
            <person name="Whitman W."/>
        </authorList>
    </citation>
    <scope>NUCLEOTIDE SEQUENCE [LARGE SCALE GENOMIC DNA]</scope>
    <source>
        <strain evidence="9 10">SEMIA 4060</strain>
    </source>
</reference>
<accession>A0A7X0IUM9</accession>
<dbReference type="Pfam" id="PF00528">
    <property type="entry name" value="BPD_transp_1"/>
    <property type="match status" value="1"/>
</dbReference>
<protein>
    <submittedName>
        <fullName evidence="9">Raffinose/stachyose/melibiose transport system permease protein</fullName>
    </submittedName>
</protein>
<feature type="transmembrane region" description="Helical" evidence="7">
    <location>
        <begin position="71"/>
        <end position="97"/>
    </location>
</feature>
<comment type="subcellular location">
    <subcellularLocation>
        <location evidence="1 7">Cell membrane</location>
        <topology evidence="1 7">Multi-pass membrane protein</topology>
    </subcellularLocation>
</comment>
<dbReference type="AlphaFoldDB" id="A0A7X0IUM9"/>
<keyword evidence="2 7" id="KW-0813">Transport</keyword>
<feature type="transmembrane region" description="Helical" evidence="7">
    <location>
        <begin position="12"/>
        <end position="33"/>
    </location>
</feature>
<proteinExistence type="inferred from homology"/>
<dbReference type="GO" id="GO:0005886">
    <property type="term" value="C:plasma membrane"/>
    <property type="evidence" value="ECO:0007669"/>
    <property type="project" value="UniProtKB-SubCell"/>
</dbReference>
<evidence type="ECO:0000256" key="1">
    <source>
        <dbReference type="ARBA" id="ARBA00004651"/>
    </source>
</evidence>
<sequence length="277" mass="30830">MRLVESRLTLWVCYVLLGIFAFLALFPIALLVLNSLKPAAQIVQNPLGLPQSIRWQNFANAWTHAKFSQTFINSLIVSGTTIALVCSTSSLTAYVIARRKIKSWKIFTFYLLATTTAPIQLYIFPLYFGFAKLGLINNIFGVALIYTALYSPFAVMLLRTYFLAVPKELEEAAIVDGATHWQVFWRVMLPIVSPGILTVALIIGLNSWNEFLIATTFLQKQQNMTAVIAFFLLSGQYSSDWGEIMAAALIIVVPVVVLFVLMQKRFIEGMAGGSVKG</sequence>
<dbReference type="CDD" id="cd06261">
    <property type="entry name" value="TM_PBP2"/>
    <property type="match status" value="1"/>
</dbReference>
<evidence type="ECO:0000313" key="10">
    <source>
        <dbReference type="Proteomes" id="UP000565576"/>
    </source>
</evidence>
<dbReference type="RefSeq" id="WP_184708277.1">
    <property type="nucleotide sequence ID" value="NZ_JACHBG010000013.1"/>
</dbReference>
<feature type="transmembrane region" description="Helical" evidence="7">
    <location>
        <begin position="140"/>
        <end position="162"/>
    </location>
</feature>
<dbReference type="PROSITE" id="PS50928">
    <property type="entry name" value="ABC_TM1"/>
    <property type="match status" value="1"/>
</dbReference>
<dbReference type="InterPro" id="IPR000515">
    <property type="entry name" value="MetI-like"/>
</dbReference>
<evidence type="ECO:0000256" key="5">
    <source>
        <dbReference type="ARBA" id="ARBA00022989"/>
    </source>
</evidence>
<comment type="similarity">
    <text evidence="7">Belongs to the binding-protein-dependent transport system permease family.</text>
</comment>
<comment type="caution">
    <text evidence="9">The sequence shown here is derived from an EMBL/GenBank/DDBJ whole genome shotgun (WGS) entry which is preliminary data.</text>
</comment>
<keyword evidence="6 7" id="KW-0472">Membrane</keyword>
<dbReference type="PANTHER" id="PTHR43744:SF12">
    <property type="entry name" value="ABC TRANSPORTER PERMEASE PROTEIN MG189-RELATED"/>
    <property type="match status" value="1"/>
</dbReference>
<evidence type="ECO:0000313" key="9">
    <source>
        <dbReference type="EMBL" id="MBB6487414.1"/>
    </source>
</evidence>
<organism evidence="9 10">
    <name type="scientific">Rhizobium lusitanum</name>
    <dbReference type="NCBI Taxonomy" id="293958"/>
    <lineage>
        <taxon>Bacteria</taxon>
        <taxon>Pseudomonadati</taxon>
        <taxon>Pseudomonadota</taxon>
        <taxon>Alphaproteobacteria</taxon>
        <taxon>Hyphomicrobiales</taxon>
        <taxon>Rhizobiaceae</taxon>
        <taxon>Rhizobium/Agrobacterium group</taxon>
        <taxon>Rhizobium</taxon>
    </lineage>
</organism>